<reference evidence="1 2" key="1">
    <citation type="submission" date="2019-03" db="EMBL/GenBank/DDBJ databases">
        <title>Flavobacterium AR-3-4 sp. nov. isolated from arctic soil.</title>
        <authorList>
            <person name="Chaudhary D.K."/>
        </authorList>
    </citation>
    <scope>NUCLEOTIDE SEQUENCE [LARGE SCALE GENOMIC DNA]</scope>
    <source>
        <strain evidence="1 2">AR-3-4</strain>
    </source>
</reference>
<keyword evidence="2" id="KW-1185">Reference proteome</keyword>
<dbReference type="AlphaFoldDB" id="A0A4R5CB21"/>
<dbReference type="Proteomes" id="UP000295479">
    <property type="component" value="Unassembled WGS sequence"/>
</dbReference>
<evidence type="ECO:0000313" key="2">
    <source>
        <dbReference type="Proteomes" id="UP000295479"/>
    </source>
</evidence>
<organism evidence="1 2">
    <name type="scientific">Flavobacterium cellulosilyticum</name>
    <dbReference type="NCBI Taxonomy" id="2541731"/>
    <lineage>
        <taxon>Bacteria</taxon>
        <taxon>Pseudomonadati</taxon>
        <taxon>Bacteroidota</taxon>
        <taxon>Flavobacteriia</taxon>
        <taxon>Flavobacteriales</taxon>
        <taxon>Flavobacteriaceae</taxon>
        <taxon>Flavobacterium</taxon>
    </lineage>
</organism>
<gene>
    <name evidence="1" type="ORF">E0F76_17050</name>
</gene>
<dbReference type="RefSeq" id="WP_132008993.1">
    <property type="nucleotide sequence ID" value="NZ_SMFK01000017.1"/>
</dbReference>
<dbReference type="Gene3D" id="2.40.160.100">
    <property type="match status" value="1"/>
</dbReference>
<name>A0A4R5CB21_9FLAO</name>
<dbReference type="OrthoDB" id="1070463at2"/>
<dbReference type="InterPro" id="IPR053728">
    <property type="entry name" value="Alginate_Permeability_Chnl"/>
</dbReference>
<protein>
    <submittedName>
        <fullName evidence="1">Uncharacterized protein</fullName>
    </submittedName>
</protein>
<sequence>MEQNNTNQSRCITLNNKVTSSKNISKSFFLGLTLLVLGQNVAQAQLVATGQIRERTEARGGQGTLLSNGKKGALFTSQRTRLNVGFSGYRYKVYASLQDVRVWGQDASTINRTTTEANDGIMFHEAWGEVFLNDTISTIQNLSLKIGRQEISYDDQKVLGGLDWLQQGRRHDAIILKFANKGWIADFGVAFNQNKELASGTIYNGLPSATAGYTAGTNGIAHEYKSFQYAYLGRKFFFGDVSFLFFKDDFSKFTGTAAAPTFTQGVNARTTTGFYYNVMPNRKLNLTGSLYYQGGHDKFGTSISAKLASITATYQVNRKFFIGPGVDFVSGNDGTTTATQNNRFDPLYGTPHKFWGTMDYFYVASPFGSQGLLNYFIKTKYNASDKFTLLLDIHGFESANKLPGNLSKYLGTEFDLTARYNFTKLINIEGGYSLMNATQTMASTSVKNVTNPKLTAQWAYISLKISPNFLATKKI</sequence>
<evidence type="ECO:0000313" key="1">
    <source>
        <dbReference type="EMBL" id="TDD94304.1"/>
    </source>
</evidence>
<proteinExistence type="predicted"/>
<dbReference type="EMBL" id="SMFK01000017">
    <property type="protein sequence ID" value="TDD94304.1"/>
    <property type="molecule type" value="Genomic_DNA"/>
</dbReference>
<accession>A0A4R5CB21</accession>
<comment type="caution">
    <text evidence="1">The sequence shown here is derived from an EMBL/GenBank/DDBJ whole genome shotgun (WGS) entry which is preliminary data.</text>
</comment>